<sequence length="336" mass="35390">MALVSSSAFPLGVVLLLAAAATCNAAAKTACPSRTGYQVFPDMRYGTTSSVITFSSMSAAESACGSDTTCVSFNNLGETVHGTVITLTAAVGVCVYMKGVCPVKLRYTAYNHSAMKLYNEGDVNVGSTAAAVQTACNTNANCPGFSTPGSASSIGTFYAARGIITGLYFQYGQCTYLKDSLQSYSCPPKYGYSNMYHTRADSAGGDHGSSSGKLSGGAREAEMACKVNPKCTAWSTDGKVQIGGISKLETAQYGTCTYLKDPCPPMAGFTAYADFTDATTAYSFQNKTLCVADTYKRCLDDATCLGFDMMRKFWTSKPSPTTQLLGTCTYVRASGY</sequence>
<feature type="signal peptide" evidence="1">
    <location>
        <begin position="1"/>
        <end position="25"/>
    </location>
</feature>
<organism evidence="2 3">
    <name type="scientific">Volvox africanus</name>
    <dbReference type="NCBI Taxonomy" id="51714"/>
    <lineage>
        <taxon>Eukaryota</taxon>
        <taxon>Viridiplantae</taxon>
        <taxon>Chlorophyta</taxon>
        <taxon>core chlorophytes</taxon>
        <taxon>Chlorophyceae</taxon>
        <taxon>CS clade</taxon>
        <taxon>Chlamydomonadales</taxon>
        <taxon>Volvocaceae</taxon>
        <taxon>Volvox</taxon>
    </lineage>
</organism>
<accession>A0A8J4FB17</accession>
<feature type="chain" id="PRO_5035320619" evidence="1">
    <location>
        <begin position="26"/>
        <end position="336"/>
    </location>
</feature>
<keyword evidence="1" id="KW-0732">Signal</keyword>
<dbReference type="EMBL" id="BNCO01000103">
    <property type="protein sequence ID" value="GIL67766.1"/>
    <property type="molecule type" value="Genomic_DNA"/>
</dbReference>
<comment type="caution">
    <text evidence="2">The sequence shown here is derived from an EMBL/GenBank/DDBJ whole genome shotgun (WGS) entry which is preliminary data.</text>
</comment>
<proteinExistence type="predicted"/>
<protein>
    <submittedName>
        <fullName evidence="2">Uncharacterized protein</fullName>
    </submittedName>
</protein>
<dbReference type="Proteomes" id="UP000747399">
    <property type="component" value="Unassembled WGS sequence"/>
</dbReference>
<reference evidence="2" key="1">
    <citation type="journal article" date="2021" name="Proc. Natl. Acad. Sci. U.S.A.">
        <title>Three genomes in the algal genus Volvox reveal the fate of a haploid sex-determining region after a transition to homothallism.</title>
        <authorList>
            <person name="Yamamoto K."/>
            <person name="Hamaji T."/>
            <person name="Kawai-Toyooka H."/>
            <person name="Matsuzaki R."/>
            <person name="Takahashi F."/>
            <person name="Nishimura Y."/>
            <person name="Kawachi M."/>
            <person name="Noguchi H."/>
            <person name="Minakuchi Y."/>
            <person name="Umen J.G."/>
            <person name="Toyoda A."/>
            <person name="Nozaki H."/>
        </authorList>
    </citation>
    <scope>NUCLEOTIDE SEQUENCE</scope>
    <source>
        <strain evidence="2">NIES-3780</strain>
    </source>
</reference>
<evidence type="ECO:0000256" key="1">
    <source>
        <dbReference type="SAM" id="SignalP"/>
    </source>
</evidence>
<evidence type="ECO:0000313" key="3">
    <source>
        <dbReference type="Proteomes" id="UP000747399"/>
    </source>
</evidence>
<name>A0A8J4FB17_9CHLO</name>
<gene>
    <name evidence="2" type="ORF">Vafri_21293</name>
</gene>
<keyword evidence="3" id="KW-1185">Reference proteome</keyword>
<dbReference type="AlphaFoldDB" id="A0A8J4FB17"/>
<evidence type="ECO:0000313" key="2">
    <source>
        <dbReference type="EMBL" id="GIL67766.1"/>
    </source>
</evidence>